<dbReference type="InterPro" id="IPR052389">
    <property type="entry name" value="Sec_Metab_Biosynth-Assoc"/>
</dbReference>
<dbReference type="STRING" id="101127.A0A1X2G4Z3"/>
<dbReference type="InterPro" id="IPR049450">
    <property type="entry name" value="ACOT8-like_C"/>
</dbReference>
<evidence type="ECO:0000313" key="4">
    <source>
        <dbReference type="Proteomes" id="UP000242146"/>
    </source>
</evidence>
<dbReference type="Pfam" id="PF20789">
    <property type="entry name" value="4HBT_3C"/>
    <property type="match status" value="1"/>
</dbReference>
<protein>
    <recommendedName>
        <fullName evidence="5">Thioesterase/thiol ester dehydrase-isomerase</fullName>
    </recommendedName>
</protein>
<dbReference type="EMBL" id="MCGT01000043">
    <property type="protein sequence ID" value="ORX45250.1"/>
    <property type="molecule type" value="Genomic_DNA"/>
</dbReference>
<gene>
    <name evidence="3" type="ORF">DM01DRAFT_1386593</name>
</gene>
<dbReference type="PANTHER" id="PTHR38110">
    <property type="entry name" value="CHROMOSOME 23, WHOLE GENOME SHOTGUN SEQUENCE"/>
    <property type="match status" value="1"/>
</dbReference>
<keyword evidence="4" id="KW-1185">Reference proteome</keyword>
<evidence type="ECO:0000313" key="3">
    <source>
        <dbReference type="EMBL" id="ORX45250.1"/>
    </source>
</evidence>
<accession>A0A1X2G4Z3</accession>
<dbReference type="SUPFAM" id="SSF54637">
    <property type="entry name" value="Thioesterase/thiol ester dehydrase-isomerase"/>
    <property type="match status" value="1"/>
</dbReference>
<feature type="domain" description="Acyl-CoA thioesterase-like C-terminal" evidence="2">
    <location>
        <begin position="199"/>
        <end position="312"/>
    </location>
</feature>
<dbReference type="AlphaFoldDB" id="A0A1X2G4Z3"/>
<evidence type="ECO:0000259" key="1">
    <source>
        <dbReference type="Pfam" id="PF13622"/>
    </source>
</evidence>
<organism evidence="3 4">
    <name type="scientific">Hesseltinella vesiculosa</name>
    <dbReference type="NCBI Taxonomy" id="101127"/>
    <lineage>
        <taxon>Eukaryota</taxon>
        <taxon>Fungi</taxon>
        <taxon>Fungi incertae sedis</taxon>
        <taxon>Mucoromycota</taxon>
        <taxon>Mucoromycotina</taxon>
        <taxon>Mucoromycetes</taxon>
        <taxon>Mucorales</taxon>
        <taxon>Cunninghamellaceae</taxon>
        <taxon>Hesseltinella</taxon>
    </lineage>
</organism>
<evidence type="ECO:0000259" key="2">
    <source>
        <dbReference type="Pfam" id="PF20789"/>
    </source>
</evidence>
<evidence type="ECO:0008006" key="5">
    <source>
        <dbReference type="Google" id="ProtNLM"/>
    </source>
</evidence>
<dbReference type="OrthoDB" id="2532955at2759"/>
<dbReference type="Pfam" id="PF13622">
    <property type="entry name" value="4HBT_3"/>
    <property type="match status" value="1"/>
</dbReference>
<dbReference type="InterPro" id="IPR042171">
    <property type="entry name" value="Acyl-CoA_hotdog"/>
</dbReference>
<dbReference type="Gene3D" id="2.40.160.210">
    <property type="entry name" value="Acyl-CoA thioesterase, double hotdog domain"/>
    <property type="match status" value="1"/>
</dbReference>
<feature type="domain" description="Acyl-CoA thioesterase-like N-terminal HotDog" evidence="1">
    <location>
        <begin position="39"/>
        <end position="110"/>
    </location>
</feature>
<dbReference type="PANTHER" id="PTHR38110:SF1">
    <property type="entry name" value="THIOESTERASE DOMAIN-CONTAINING PROTEIN"/>
    <property type="match status" value="1"/>
</dbReference>
<proteinExistence type="predicted"/>
<dbReference type="InterPro" id="IPR029069">
    <property type="entry name" value="HotDog_dom_sf"/>
</dbReference>
<dbReference type="Proteomes" id="UP000242146">
    <property type="component" value="Unassembled WGS sequence"/>
</dbReference>
<name>A0A1X2G4Z3_9FUNG</name>
<comment type="caution">
    <text evidence="3">The sequence shown here is derived from an EMBL/GenBank/DDBJ whole genome shotgun (WGS) entry which is preliminary data.</text>
</comment>
<sequence length="321" mass="36172">MALTKSVVAPFEFDQATNTTFIDTNGNGTSLYSGEASIEWAIGSVPNVSYVVSMMLDSVLRHFETRHQKHPVSMDCFYLAKTAVGPFVVEIQELKMSTKGYCVCRAELKQFKDLDTPLPQHMDEYDRQAMVTKVYGVFTMGNMDHETGKSFEHKNVKAPSIENMVPFPYVFMGDFVEAKVDLSTFPISEDGGLALARGFSGSEDKVVQGRPELSQLMNFSDGRPIDVKCLPYWCDMFLPPPVLLGIKFWKSNVWCPTMSLQVQFKRVPTPSTKQVIAHFNVPHIVNNRYDLDGEIFDLDGNILAVTKHQCLVVDWSRNTKL</sequence>
<reference evidence="3 4" key="1">
    <citation type="submission" date="2016-07" db="EMBL/GenBank/DDBJ databases">
        <title>Pervasive Adenine N6-methylation of Active Genes in Fungi.</title>
        <authorList>
            <consortium name="DOE Joint Genome Institute"/>
            <person name="Mondo S.J."/>
            <person name="Dannebaum R.O."/>
            <person name="Kuo R.C."/>
            <person name="Labutti K."/>
            <person name="Haridas S."/>
            <person name="Kuo A."/>
            <person name="Salamov A."/>
            <person name="Ahrendt S.R."/>
            <person name="Lipzen A."/>
            <person name="Sullivan W."/>
            <person name="Andreopoulos W.B."/>
            <person name="Clum A."/>
            <person name="Lindquist E."/>
            <person name="Daum C."/>
            <person name="Ramamoorthy G.K."/>
            <person name="Gryganskyi A."/>
            <person name="Culley D."/>
            <person name="Magnuson J.K."/>
            <person name="James T.Y."/>
            <person name="O'Malley M.A."/>
            <person name="Stajich J.E."/>
            <person name="Spatafora J.W."/>
            <person name="Visel A."/>
            <person name="Grigoriev I.V."/>
        </authorList>
    </citation>
    <scope>NUCLEOTIDE SEQUENCE [LARGE SCALE GENOMIC DNA]</scope>
    <source>
        <strain evidence="3 4">NRRL 3301</strain>
    </source>
</reference>
<dbReference type="InterPro" id="IPR049449">
    <property type="entry name" value="TesB_ACOT8-like_N"/>
</dbReference>